<accession>A0AC61N774</accession>
<sequence>MAKMKDKMTRLLGCTLLLCLCLTLLAGSALANEVVDISTDGYDCMYYECTLPDGRLLFSGNMGTVGNYADSRARLLCMNPDMTVSWDYVDPEEGSCRFWGAAVLKDGTIGTVLDNSPYQNPLDRKLKFFTQDGQPTGKEIVFSDIESNVEEATPSFLWILAMPSSGGMYERFYDWDGNLILEYEGENNLIDGASILIEEEDGLVFAGAEPGLRKCARIMKMDFQGNLFWETTLPLTLEGAEEGRLMDLVKADDGGYLGLLQETGPHDPNGYTEFCKYAVVKFSANGRLLWKNTTAFDGKPDLWTRRLTRHNGKLVAEIEKLHDTNDSVSVPHTFLWMDEEGNELGTTELVLKKEELPRLADRKNVRGIGRFDLYTTENGLWGFGTFEAENRDYMKEMDSHDDVFVKIPEL</sequence>
<protein>
    <submittedName>
        <fullName evidence="1">Uncharacterized protein</fullName>
    </submittedName>
</protein>
<proteinExistence type="predicted"/>
<name>A0AC61N774_9FIRM</name>
<evidence type="ECO:0000313" key="1">
    <source>
        <dbReference type="EMBL" id="QUC66416.1"/>
    </source>
</evidence>
<organism evidence="1 2">
    <name type="scientific">Aristaeella hokkaidonensis</name>
    <dbReference type="NCBI Taxonomy" id="3046382"/>
    <lineage>
        <taxon>Bacteria</taxon>
        <taxon>Bacillati</taxon>
        <taxon>Bacillota</taxon>
        <taxon>Clostridia</taxon>
        <taxon>Eubacteriales</taxon>
        <taxon>Aristaeellaceae</taxon>
        <taxon>Aristaeella</taxon>
    </lineage>
</organism>
<evidence type="ECO:0000313" key="2">
    <source>
        <dbReference type="Proteomes" id="UP000682782"/>
    </source>
</evidence>
<keyword evidence="2" id="KW-1185">Reference proteome</keyword>
<dbReference type="EMBL" id="CP068393">
    <property type="protein sequence ID" value="QUC66416.1"/>
    <property type="molecule type" value="Genomic_DNA"/>
</dbReference>
<dbReference type="Proteomes" id="UP000682782">
    <property type="component" value="Chromosome"/>
</dbReference>
<gene>
    <name evidence="1" type="ORF">JYE49_11170</name>
</gene>
<reference evidence="1" key="1">
    <citation type="submission" date="2021-01" db="EMBL/GenBank/DDBJ databases">
        <title>Complete genome sequence of Clostridiales bacterium R-7.</title>
        <authorList>
            <person name="Mahoney-Kurpe S.C."/>
            <person name="Palevich N."/>
            <person name="Koike S."/>
            <person name="Moon C.D."/>
            <person name="Attwood G.T."/>
        </authorList>
    </citation>
    <scope>NUCLEOTIDE SEQUENCE</scope>
    <source>
        <strain evidence="1">R-7</strain>
    </source>
</reference>